<accession>A0A919VGE2</accession>
<dbReference type="PANTHER" id="PTHR30363:SF51">
    <property type="entry name" value="HTH-TYPE TRANSCRIPTIONAL REPRESSOR GLCR"/>
    <property type="match status" value="1"/>
</dbReference>
<evidence type="ECO:0000259" key="1">
    <source>
        <dbReference type="Pfam" id="PF00455"/>
    </source>
</evidence>
<dbReference type="InterPro" id="IPR014036">
    <property type="entry name" value="DeoR-like_C"/>
</dbReference>
<evidence type="ECO:0000313" key="2">
    <source>
        <dbReference type="EMBL" id="GIM29295.1"/>
    </source>
</evidence>
<dbReference type="Gene3D" id="3.40.50.1360">
    <property type="match status" value="1"/>
</dbReference>
<dbReference type="InterPro" id="IPR037171">
    <property type="entry name" value="NagB/RpiA_transferase-like"/>
</dbReference>
<dbReference type="AlphaFoldDB" id="A0A919VGE2"/>
<keyword evidence="3" id="KW-1185">Reference proteome</keyword>
<name>A0A919VGE2_9CLOT</name>
<dbReference type="Pfam" id="PF00455">
    <property type="entry name" value="DeoRC"/>
    <property type="match status" value="1"/>
</dbReference>
<dbReference type="EMBL" id="BOPZ01000015">
    <property type="protein sequence ID" value="GIM29295.1"/>
    <property type="molecule type" value="Genomic_DNA"/>
</dbReference>
<proteinExistence type="predicted"/>
<dbReference type="SUPFAM" id="SSF100950">
    <property type="entry name" value="NagB/RpiA/CoA transferase-like"/>
    <property type="match status" value="1"/>
</dbReference>
<sequence length="205" mass="24183">MVKERIDRNFYKHKMYSYKERLNLNINEKKKIAEKAMLFVHNNKTYFFDVSTNVQLLAKYLNKKITVFTHSLDNLKTLSEKQSVLVNLMSGKFNKKNRFFYRTDYKKYFEGIEFDAAFLGAGAIMKDGIYYENQEDASIKQEVVKKSKKVIILAEHQKYENTTYYKGLDLDQVNIIIVDPISQTSFVDIINSRNIKINPRSLIIM</sequence>
<comment type="caution">
    <text evidence="2">The sequence shown here is derived from an EMBL/GenBank/DDBJ whole genome shotgun (WGS) entry which is preliminary data.</text>
</comment>
<evidence type="ECO:0000313" key="3">
    <source>
        <dbReference type="Proteomes" id="UP000679179"/>
    </source>
</evidence>
<dbReference type="PANTHER" id="PTHR30363">
    <property type="entry name" value="HTH-TYPE TRANSCRIPTIONAL REGULATOR SRLR-RELATED"/>
    <property type="match status" value="1"/>
</dbReference>
<dbReference type="RefSeq" id="WP_212903995.1">
    <property type="nucleotide sequence ID" value="NZ_BOPZ01000015.1"/>
</dbReference>
<feature type="domain" description="DeoR-like transcriptional repressor C-terminal sensor" evidence="1">
    <location>
        <begin position="25"/>
        <end position="179"/>
    </location>
</feature>
<dbReference type="Proteomes" id="UP000679179">
    <property type="component" value="Unassembled WGS sequence"/>
</dbReference>
<reference evidence="2" key="1">
    <citation type="submission" date="2021-03" db="EMBL/GenBank/DDBJ databases">
        <title>Taxonomic study of Clostridium polyendosporum from meadow-gley soil under rice.</title>
        <authorList>
            <person name="Kobayashi H."/>
            <person name="Tanizawa Y."/>
            <person name="Yagura M."/>
        </authorList>
    </citation>
    <scope>NUCLEOTIDE SEQUENCE</scope>
    <source>
        <strain evidence="2">JCM 30710</strain>
    </source>
</reference>
<gene>
    <name evidence="2" type="ORF">CPJCM30710_19610</name>
</gene>
<organism evidence="2 3">
    <name type="scientific">Clostridium polyendosporum</name>
    <dbReference type="NCBI Taxonomy" id="69208"/>
    <lineage>
        <taxon>Bacteria</taxon>
        <taxon>Bacillati</taxon>
        <taxon>Bacillota</taxon>
        <taxon>Clostridia</taxon>
        <taxon>Eubacteriales</taxon>
        <taxon>Clostridiaceae</taxon>
        <taxon>Clostridium</taxon>
    </lineage>
</organism>
<dbReference type="SMART" id="SM01134">
    <property type="entry name" value="DeoRC"/>
    <property type="match status" value="1"/>
</dbReference>
<protein>
    <recommendedName>
        <fullName evidence="1">DeoR-like transcriptional repressor C-terminal sensor domain-containing protein</fullName>
    </recommendedName>
</protein>
<dbReference type="InterPro" id="IPR050313">
    <property type="entry name" value="Carb_Metab_HTH_regulators"/>
</dbReference>